<name>A0AAV4T064_CAEEX</name>
<proteinExistence type="predicted"/>
<evidence type="ECO:0000256" key="1">
    <source>
        <dbReference type="SAM" id="Phobius"/>
    </source>
</evidence>
<keyword evidence="1" id="KW-0472">Membrane</keyword>
<dbReference type="AlphaFoldDB" id="A0AAV4T064"/>
<feature type="transmembrane region" description="Helical" evidence="1">
    <location>
        <begin position="35"/>
        <end position="52"/>
    </location>
</feature>
<dbReference type="EMBL" id="BPLR01010273">
    <property type="protein sequence ID" value="GIY38222.1"/>
    <property type="molecule type" value="Genomic_DNA"/>
</dbReference>
<protein>
    <submittedName>
        <fullName evidence="2">Uncharacterized protein</fullName>
    </submittedName>
</protein>
<organism evidence="2 3">
    <name type="scientific">Caerostris extrusa</name>
    <name type="common">Bark spider</name>
    <name type="synonym">Caerostris bankana</name>
    <dbReference type="NCBI Taxonomy" id="172846"/>
    <lineage>
        <taxon>Eukaryota</taxon>
        <taxon>Metazoa</taxon>
        <taxon>Ecdysozoa</taxon>
        <taxon>Arthropoda</taxon>
        <taxon>Chelicerata</taxon>
        <taxon>Arachnida</taxon>
        <taxon>Araneae</taxon>
        <taxon>Araneomorphae</taxon>
        <taxon>Entelegynae</taxon>
        <taxon>Araneoidea</taxon>
        <taxon>Araneidae</taxon>
        <taxon>Caerostris</taxon>
    </lineage>
</organism>
<gene>
    <name evidence="2" type="ORF">CEXT_781521</name>
</gene>
<reference evidence="2 3" key="1">
    <citation type="submission" date="2021-06" db="EMBL/GenBank/DDBJ databases">
        <title>Caerostris extrusa draft genome.</title>
        <authorList>
            <person name="Kono N."/>
            <person name="Arakawa K."/>
        </authorList>
    </citation>
    <scope>NUCLEOTIDE SEQUENCE [LARGE SCALE GENOMIC DNA]</scope>
</reference>
<keyword evidence="3" id="KW-1185">Reference proteome</keyword>
<evidence type="ECO:0000313" key="2">
    <source>
        <dbReference type="EMBL" id="GIY38222.1"/>
    </source>
</evidence>
<accession>A0AAV4T064</accession>
<evidence type="ECO:0000313" key="3">
    <source>
        <dbReference type="Proteomes" id="UP001054945"/>
    </source>
</evidence>
<keyword evidence="1" id="KW-0812">Transmembrane</keyword>
<comment type="caution">
    <text evidence="2">The sequence shown here is derived from an EMBL/GenBank/DDBJ whole genome shotgun (WGS) entry which is preliminary data.</text>
</comment>
<dbReference type="Proteomes" id="UP001054945">
    <property type="component" value="Unassembled WGS sequence"/>
</dbReference>
<keyword evidence="1" id="KW-1133">Transmembrane helix</keyword>
<sequence length="94" mass="10520">MSSGSFLYFLFSKILKSLASIPGRPYTSPSAMSGMWLLVFLIIQAGNLIRVLNGSFHGSARSDEPTCEELRTFWNAVSQSMRMNEFTNEIPHTV</sequence>